<feature type="compositionally biased region" description="Basic and acidic residues" evidence="4">
    <location>
        <begin position="502"/>
        <end position="537"/>
    </location>
</feature>
<name>A0AAY4CJZ4_9TELE</name>
<dbReference type="PANTHER" id="PTHR24347">
    <property type="entry name" value="SERINE/THREONINE-PROTEIN KINASE"/>
    <property type="match status" value="1"/>
</dbReference>
<evidence type="ECO:0000256" key="1">
    <source>
        <dbReference type="ARBA" id="ARBA00022741"/>
    </source>
</evidence>
<dbReference type="InterPro" id="IPR008271">
    <property type="entry name" value="Ser/Thr_kinase_AS"/>
</dbReference>
<organism evidence="6 7">
    <name type="scientific">Denticeps clupeoides</name>
    <name type="common">denticle herring</name>
    <dbReference type="NCBI Taxonomy" id="299321"/>
    <lineage>
        <taxon>Eukaryota</taxon>
        <taxon>Metazoa</taxon>
        <taxon>Chordata</taxon>
        <taxon>Craniata</taxon>
        <taxon>Vertebrata</taxon>
        <taxon>Euteleostomi</taxon>
        <taxon>Actinopterygii</taxon>
        <taxon>Neopterygii</taxon>
        <taxon>Teleostei</taxon>
        <taxon>Clupei</taxon>
        <taxon>Clupeiformes</taxon>
        <taxon>Denticipitoidei</taxon>
        <taxon>Denticipitidae</taxon>
        <taxon>Denticeps</taxon>
    </lineage>
</organism>
<feature type="compositionally biased region" description="Basic and acidic residues" evidence="4">
    <location>
        <begin position="357"/>
        <end position="367"/>
    </location>
</feature>
<proteinExistence type="predicted"/>
<dbReference type="GO" id="GO:0005524">
    <property type="term" value="F:ATP binding"/>
    <property type="evidence" value="ECO:0007669"/>
    <property type="project" value="UniProtKB-UniRule"/>
</dbReference>
<dbReference type="PROSITE" id="PS00108">
    <property type="entry name" value="PROTEIN_KINASE_ST"/>
    <property type="match status" value="1"/>
</dbReference>
<gene>
    <name evidence="6" type="primary">dclk3</name>
</gene>
<dbReference type="InterPro" id="IPR011009">
    <property type="entry name" value="Kinase-like_dom_sf"/>
</dbReference>
<keyword evidence="1 3" id="KW-0547">Nucleotide-binding</keyword>
<feature type="binding site" evidence="3">
    <location>
        <position position="69"/>
    </location>
    <ligand>
        <name>ATP</name>
        <dbReference type="ChEBI" id="CHEBI:30616"/>
    </ligand>
</feature>
<reference evidence="6" key="3">
    <citation type="submission" date="2025-09" db="UniProtKB">
        <authorList>
            <consortium name="Ensembl"/>
        </authorList>
    </citation>
    <scope>IDENTIFICATION</scope>
</reference>
<dbReference type="SMART" id="SM00220">
    <property type="entry name" value="S_TKc"/>
    <property type="match status" value="1"/>
</dbReference>
<evidence type="ECO:0000259" key="5">
    <source>
        <dbReference type="PROSITE" id="PS50011"/>
    </source>
</evidence>
<keyword evidence="7" id="KW-1185">Reference proteome</keyword>
<reference evidence="6 7" key="1">
    <citation type="submission" date="2020-06" db="EMBL/GenBank/DDBJ databases">
        <authorList>
            <consortium name="Wellcome Sanger Institute Data Sharing"/>
        </authorList>
    </citation>
    <scope>NUCLEOTIDE SEQUENCE [LARGE SCALE GENOMIC DNA]</scope>
</reference>
<dbReference type="Pfam" id="PF00069">
    <property type="entry name" value="Pkinase"/>
    <property type="match status" value="1"/>
</dbReference>
<dbReference type="GO" id="GO:0004672">
    <property type="term" value="F:protein kinase activity"/>
    <property type="evidence" value="ECO:0007669"/>
    <property type="project" value="InterPro"/>
</dbReference>
<dbReference type="SUPFAM" id="SSF56112">
    <property type="entry name" value="Protein kinase-like (PK-like)"/>
    <property type="match status" value="1"/>
</dbReference>
<dbReference type="AlphaFoldDB" id="A0AAY4CJZ4"/>
<dbReference type="FunFam" id="1.10.510.10:FF:000571">
    <property type="entry name" value="Maternal embryonic leucine zipper kinase"/>
    <property type="match status" value="1"/>
</dbReference>
<feature type="domain" description="Protein kinase" evidence="5">
    <location>
        <begin position="40"/>
        <end position="297"/>
    </location>
</feature>
<dbReference type="Proteomes" id="UP000694580">
    <property type="component" value="Chromosome 9"/>
</dbReference>
<evidence type="ECO:0000313" key="7">
    <source>
        <dbReference type="Proteomes" id="UP000694580"/>
    </source>
</evidence>
<dbReference type="InterPro" id="IPR017441">
    <property type="entry name" value="Protein_kinase_ATP_BS"/>
</dbReference>
<dbReference type="InterPro" id="IPR000719">
    <property type="entry name" value="Prot_kinase_dom"/>
</dbReference>
<feature type="compositionally biased region" description="Polar residues" evidence="4">
    <location>
        <begin position="538"/>
        <end position="640"/>
    </location>
</feature>
<evidence type="ECO:0000256" key="2">
    <source>
        <dbReference type="ARBA" id="ARBA00022840"/>
    </source>
</evidence>
<feature type="region of interest" description="Disordered" evidence="4">
    <location>
        <begin position="303"/>
        <end position="640"/>
    </location>
</feature>
<feature type="compositionally biased region" description="Polar residues" evidence="4">
    <location>
        <begin position="408"/>
        <end position="501"/>
    </location>
</feature>
<dbReference type="Ensembl" id="ENSDCDT00010041457.1">
    <property type="protein sequence ID" value="ENSDCDP00010033443.1"/>
    <property type="gene ID" value="ENSDCDG00010021257.1"/>
</dbReference>
<dbReference type="PROSITE" id="PS50011">
    <property type="entry name" value="PROTEIN_KINASE_DOM"/>
    <property type="match status" value="1"/>
</dbReference>
<dbReference type="GeneTree" id="ENSGT00940000159476"/>
<sequence>CRGRAWLPHTLRRGQSSPTTLGDSMGDWEECSEEDIKHCYDIGGVIGDGNFAEVRVCVVRQTGRTCAMKVVDKAKLQGRDHMIHNEVALLASLRHPRLVRLLRSHHTHAHVYMLMELVTGGDLFDAIARNVKFSEVCAAGMVRDISEGLKFIHNRRIAHRDIKPENLLVQRHGDSCITLKLADFGLALLVTEPLFTICGTPTYVAPEILAETGYGVAVDVWAMGVILYVLLCGFPPFRSAERNQTELFRLIRAGELHFFSPYWDMVSTGAKDLIRALLQVNPKGRLTATQTLQHDWLRSFCRTNRPRSSQSDTDHLKPSQSGTDHLKPSQVGTDHLKPSQVGTDHLKPSQVGPDQLKPSHGDREHLKPSQVGTDHLKPSQVGTDHLKPSQVGTDHLKPSQVGTDHLKPSQSGTGHPKPSQSGTGHPKPSQSGTGHPKPSQSGTGHPKPSQSGTGHPKPSQSGTGHPKPSQSGTGHPKPNQSGTHHPKPNQSGTHHPKPNQSGKDHLEPSQSGKDHLEPSQNGKDHLEPSQSGKDHLEPSQSGTDHLEPSQSGTDHLKPSQSGTDHLKPSQSCTDHPKPSQSCTDHPKPSQSCTDHPKPSQSCTDHPKPSQSGTDHLKLSQSGTDQLRLPTTNDFCPGQNK</sequence>
<evidence type="ECO:0000313" key="6">
    <source>
        <dbReference type="Ensembl" id="ENSDCDP00010033443.1"/>
    </source>
</evidence>
<evidence type="ECO:0000256" key="3">
    <source>
        <dbReference type="PROSITE-ProRule" id="PRU10141"/>
    </source>
</evidence>
<evidence type="ECO:0000256" key="4">
    <source>
        <dbReference type="SAM" id="MobiDB-lite"/>
    </source>
</evidence>
<dbReference type="PROSITE" id="PS00107">
    <property type="entry name" value="PROTEIN_KINASE_ATP"/>
    <property type="match status" value="1"/>
</dbReference>
<keyword evidence="2 3" id="KW-0067">ATP-binding</keyword>
<protein>
    <submittedName>
        <fullName evidence="6">Doublecortin-like kinase 3</fullName>
    </submittedName>
</protein>
<dbReference type="Gene3D" id="1.10.510.10">
    <property type="entry name" value="Transferase(Phosphotransferase) domain 1"/>
    <property type="match status" value="1"/>
</dbReference>
<reference evidence="6" key="2">
    <citation type="submission" date="2025-08" db="UniProtKB">
        <authorList>
            <consortium name="Ensembl"/>
        </authorList>
    </citation>
    <scope>IDENTIFICATION</scope>
</reference>
<accession>A0AAY4CJZ4</accession>